<accession>A0A1M4WIM5</accession>
<keyword evidence="2" id="KW-1185">Reference proteome</keyword>
<dbReference type="AlphaFoldDB" id="A0A1M4WIM5"/>
<reference evidence="2" key="1">
    <citation type="submission" date="2016-11" db="EMBL/GenBank/DDBJ databases">
        <authorList>
            <person name="Varghese N."/>
            <person name="Submissions S."/>
        </authorList>
    </citation>
    <scope>NUCLEOTIDE SEQUENCE [LARGE SCALE GENOMIC DNA]</scope>
    <source>
        <strain evidence="2">DSM 16990</strain>
    </source>
</reference>
<dbReference type="STRING" id="288992.SAMN04488522_1011281"/>
<dbReference type="Proteomes" id="UP000184287">
    <property type="component" value="Unassembled WGS sequence"/>
</dbReference>
<name>A0A1M4WIM5_9SPHI</name>
<gene>
    <name evidence="1" type="ORF">SAMN04488522_1011281</name>
</gene>
<proteinExistence type="predicted"/>
<evidence type="ECO:0000313" key="1">
    <source>
        <dbReference type="EMBL" id="SHE81141.1"/>
    </source>
</evidence>
<dbReference type="Pfam" id="PF07661">
    <property type="entry name" value="MORN_2"/>
    <property type="match status" value="1"/>
</dbReference>
<sequence length="291" mass="33630">MSIKIREWQVNLLKKTTSILVVMLLTGNAFSQKINTSVRVKIGESDFAFINKVKIVDLETGVPVLLEDRKYQIENPSQKATLEVKDDLIEGTLSVMEHISLKTDYIISNSLVVSYKNYERKQLTLEVYRDKEVIRYKGYYPNQTMRSEGWTSINKNEHFGNGISKTYYENGKLEKISNDITGLDTTYYPTGKIQYVTGPNFAEDYGKDGIIHTKQYFKNQLRYIEDYKAGKLNTRSYENAKKEEVKEYYKNGVLDGQEILKSINGSKRILTYNKTGKLIKNEPFEVAQDQL</sequence>
<protein>
    <submittedName>
        <fullName evidence="1">Antitoxin component YwqK of the YwqJK toxin-antitoxin module</fullName>
    </submittedName>
</protein>
<dbReference type="Gene3D" id="3.90.930.1">
    <property type="match status" value="1"/>
</dbReference>
<evidence type="ECO:0000313" key="2">
    <source>
        <dbReference type="Proteomes" id="UP000184287"/>
    </source>
</evidence>
<dbReference type="EMBL" id="FQUQ01000001">
    <property type="protein sequence ID" value="SHE81141.1"/>
    <property type="molecule type" value="Genomic_DNA"/>
</dbReference>
<dbReference type="InterPro" id="IPR011652">
    <property type="entry name" value="MORN_2"/>
</dbReference>
<dbReference type="OrthoDB" id="9812747at2"/>
<dbReference type="RefSeq" id="WP_073228789.1">
    <property type="nucleotide sequence ID" value="NZ_FQUQ01000001.1"/>
</dbReference>
<organism evidence="1 2">
    <name type="scientific">Pedobacter caeni</name>
    <dbReference type="NCBI Taxonomy" id="288992"/>
    <lineage>
        <taxon>Bacteria</taxon>
        <taxon>Pseudomonadati</taxon>
        <taxon>Bacteroidota</taxon>
        <taxon>Sphingobacteriia</taxon>
        <taxon>Sphingobacteriales</taxon>
        <taxon>Sphingobacteriaceae</taxon>
        <taxon>Pedobacter</taxon>
    </lineage>
</organism>